<dbReference type="VEuPathDB" id="FungiDB:GMDG_04923"/>
<name>L8GET0_PSED2</name>
<evidence type="ECO:0000313" key="1">
    <source>
        <dbReference type="EMBL" id="ELR10656.1"/>
    </source>
</evidence>
<dbReference type="HOGENOM" id="CLU_2251224_0_0_1"/>
<proteinExistence type="predicted"/>
<evidence type="ECO:0000313" key="2">
    <source>
        <dbReference type="Proteomes" id="UP000011064"/>
    </source>
</evidence>
<accession>L8GET0</accession>
<keyword evidence="2" id="KW-1185">Reference proteome</keyword>
<reference evidence="2" key="1">
    <citation type="submission" date="2010-09" db="EMBL/GenBank/DDBJ databases">
        <title>The genome sequence of Geomyces destructans 20631-21.</title>
        <authorList>
            <consortium name="The Broad Institute Genome Sequencing Platform"/>
            <person name="Cuomo C.A."/>
            <person name="Blehert D.S."/>
            <person name="Lorch J.M."/>
            <person name="Young S.K."/>
            <person name="Zeng Q."/>
            <person name="Gargeya S."/>
            <person name="Fitzgerald M."/>
            <person name="Haas B."/>
            <person name="Abouelleil A."/>
            <person name="Alvarado L."/>
            <person name="Arachchi H.M."/>
            <person name="Berlin A."/>
            <person name="Brown A."/>
            <person name="Chapman S.B."/>
            <person name="Chen Z."/>
            <person name="Dunbar C."/>
            <person name="Freedman E."/>
            <person name="Gearin G."/>
            <person name="Gellesch M."/>
            <person name="Goldberg J."/>
            <person name="Griggs A."/>
            <person name="Gujja S."/>
            <person name="Heiman D."/>
            <person name="Howarth C."/>
            <person name="Larson L."/>
            <person name="Lui A."/>
            <person name="MacDonald P.J.P."/>
            <person name="Montmayeur A."/>
            <person name="Murphy C."/>
            <person name="Neiman D."/>
            <person name="Pearson M."/>
            <person name="Priest M."/>
            <person name="Roberts A."/>
            <person name="Saif S."/>
            <person name="Shea T."/>
            <person name="Shenoy N."/>
            <person name="Sisk P."/>
            <person name="Stolte C."/>
            <person name="Sykes S."/>
            <person name="Wortman J."/>
            <person name="Nusbaum C."/>
            <person name="Birren B."/>
        </authorList>
    </citation>
    <scope>NUCLEOTIDE SEQUENCE [LARGE SCALE GENOMIC DNA]</scope>
    <source>
        <strain evidence="2">ATCC MYA-4855 / 20631-21</strain>
    </source>
</reference>
<dbReference type="Proteomes" id="UP000011064">
    <property type="component" value="Unassembled WGS sequence"/>
</dbReference>
<sequence length="104" mass="12686">MTYDMLHRSRRVKGRSERANERTSVCSFLLLFGFSLDPKCRQTWGEQVIRREYLKIPFLRSIDSTWSQWLPVLGNMWYRRWYLDLPSSQSPIFYFEKTIYNKCC</sequence>
<dbReference type="EMBL" id="GL573264">
    <property type="protein sequence ID" value="ELR10656.1"/>
    <property type="molecule type" value="Genomic_DNA"/>
</dbReference>
<gene>
    <name evidence="1" type="ORF">GMDG_04923</name>
</gene>
<protein>
    <submittedName>
        <fullName evidence="1">Uncharacterized protein</fullName>
    </submittedName>
</protein>
<organism evidence="1 2">
    <name type="scientific">Pseudogymnoascus destructans (strain ATCC MYA-4855 / 20631-21)</name>
    <name type="common">Bat white-nose syndrome fungus</name>
    <name type="synonym">Geomyces destructans</name>
    <dbReference type="NCBI Taxonomy" id="658429"/>
    <lineage>
        <taxon>Eukaryota</taxon>
        <taxon>Fungi</taxon>
        <taxon>Dikarya</taxon>
        <taxon>Ascomycota</taxon>
        <taxon>Pezizomycotina</taxon>
        <taxon>Leotiomycetes</taxon>
        <taxon>Thelebolales</taxon>
        <taxon>Thelebolaceae</taxon>
        <taxon>Pseudogymnoascus</taxon>
    </lineage>
</organism>
<dbReference type="InParanoid" id="L8GET0"/>
<dbReference type="AlphaFoldDB" id="L8GET0"/>